<accession>A0A852T8R2</accession>
<proteinExistence type="predicted"/>
<dbReference type="EMBL" id="JACCBX010000002">
    <property type="protein sequence ID" value="NYE04229.1"/>
    <property type="molecule type" value="Genomic_DNA"/>
</dbReference>
<protein>
    <submittedName>
        <fullName evidence="1">Uncharacterized protein</fullName>
    </submittedName>
</protein>
<dbReference type="Proteomes" id="UP000548423">
    <property type="component" value="Unassembled WGS sequence"/>
</dbReference>
<reference evidence="2" key="2">
    <citation type="submission" date="2020-08" db="EMBL/GenBank/DDBJ databases">
        <title>The Agave Microbiome: Exploring the role of microbial communities in plant adaptations to desert environments.</title>
        <authorList>
            <person name="Partida-Martinez L.P."/>
        </authorList>
    </citation>
    <scope>NUCLEOTIDE SEQUENCE [LARGE SCALE GENOMIC DNA]</scope>
    <source>
        <strain evidence="2">AT2.8</strain>
    </source>
</reference>
<dbReference type="AlphaFoldDB" id="A0A852T8R2"/>
<name>A0A852T8R2_9BACI</name>
<comment type="caution">
    <text evidence="1">The sequence shown here is derived from an EMBL/GenBank/DDBJ whole genome shotgun (WGS) entry which is preliminary data.</text>
</comment>
<reference evidence="2" key="1">
    <citation type="submission" date="2020-07" db="EMBL/GenBank/DDBJ databases">
        <authorList>
            <person name="Partida-Martinez L."/>
            <person name="Huntemann M."/>
            <person name="Clum A."/>
            <person name="Wang J."/>
            <person name="Palaniappan K."/>
            <person name="Ritter S."/>
            <person name="Chen I.-M."/>
            <person name="Stamatis D."/>
            <person name="Reddy T."/>
            <person name="O'Malley R."/>
            <person name="Daum C."/>
            <person name="Shapiro N."/>
            <person name="Ivanova N."/>
            <person name="Kyrpides N."/>
            <person name="Woyke T."/>
        </authorList>
    </citation>
    <scope>NUCLEOTIDE SEQUENCE [LARGE SCALE GENOMIC DNA]</scope>
    <source>
        <strain evidence="2">AT2.8</strain>
    </source>
</reference>
<evidence type="ECO:0000313" key="1">
    <source>
        <dbReference type="EMBL" id="NYE04229.1"/>
    </source>
</evidence>
<sequence length="46" mass="5309">MEKHATKPFILGYRIAHEESSLENGLRIIFESSLKKDTLKKLSMMS</sequence>
<gene>
    <name evidence="1" type="ORF">F4694_000973</name>
</gene>
<organism evidence="1 2">
    <name type="scientific">Neobacillus niacini</name>
    <dbReference type="NCBI Taxonomy" id="86668"/>
    <lineage>
        <taxon>Bacteria</taxon>
        <taxon>Bacillati</taxon>
        <taxon>Bacillota</taxon>
        <taxon>Bacilli</taxon>
        <taxon>Bacillales</taxon>
        <taxon>Bacillaceae</taxon>
        <taxon>Neobacillus</taxon>
    </lineage>
</organism>
<evidence type="ECO:0000313" key="2">
    <source>
        <dbReference type="Proteomes" id="UP000548423"/>
    </source>
</evidence>